<dbReference type="PANTHER" id="PTHR43581:SF2">
    <property type="entry name" value="EXCINUCLEASE ATPASE SUBUNIT"/>
    <property type="match status" value="1"/>
</dbReference>
<dbReference type="KEGG" id="ccjz:ccrud_06315"/>
<dbReference type="STRING" id="1652495.ccrud_06315"/>
<dbReference type="InterPro" id="IPR051396">
    <property type="entry name" value="Bact_Antivir_Def_Nuclease"/>
</dbReference>
<evidence type="ECO:0000313" key="3">
    <source>
        <dbReference type="EMBL" id="ANE03862.1"/>
    </source>
</evidence>
<organism evidence="3 4">
    <name type="scientific">Corynebacterium crudilactis</name>
    <dbReference type="NCBI Taxonomy" id="1652495"/>
    <lineage>
        <taxon>Bacteria</taxon>
        <taxon>Bacillati</taxon>
        <taxon>Actinomycetota</taxon>
        <taxon>Actinomycetes</taxon>
        <taxon>Mycobacteriales</taxon>
        <taxon>Corynebacteriaceae</taxon>
        <taxon>Corynebacterium</taxon>
    </lineage>
</organism>
<feature type="domain" description="OLD protein-like TOPRIM" evidence="2">
    <location>
        <begin position="467"/>
        <end position="534"/>
    </location>
</feature>
<evidence type="ECO:0000259" key="2">
    <source>
        <dbReference type="Pfam" id="PF20469"/>
    </source>
</evidence>
<dbReference type="Pfam" id="PF13175">
    <property type="entry name" value="AAA_15"/>
    <property type="match status" value="1"/>
</dbReference>
<evidence type="ECO:0000259" key="1">
    <source>
        <dbReference type="Pfam" id="PF13175"/>
    </source>
</evidence>
<protein>
    <submittedName>
        <fullName evidence="3">Uncharacterized protein</fullName>
    </submittedName>
</protein>
<dbReference type="Gene3D" id="3.40.50.300">
    <property type="entry name" value="P-loop containing nucleotide triphosphate hydrolases"/>
    <property type="match status" value="1"/>
</dbReference>
<dbReference type="Proteomes" id="UP000076929">
    <property type="component" value="Chromosome"/>
</dbReference>
<dbReference type="RefSeq" id="WP_066565359.1">
    <property type="nucleotide sequence ID" value="NZ_CP015622.1"/>
</dbReference>
<dbReference type="Pfam" id="PF20469">
    <property type="entry name" value="OLD-like_TOPRIM"/>
    <property type="match status" value="1"/>
</dbReference>
<dbReference type="InterPro" id="IPR041685">
    <property type="entry name" value="AAA_GajA/Old/RecF-like"/>
</dbReference>
<feature type="domain" description="Endonuclease GajA/Old nuclease/RecF-like AAA" evidence="1">
    <location>
        <begin position="1"/>
        <end position="413"/>
    </location>
</feature>
<accession>A0A172QT43</accession>
<gene>
    <name evidence="3" type="ORF">ccrud_06315</name>
</gene>
<dbReference type="CDD" id="cd01026">
    <property type="entry name" value="TOPRIM_OLD"/>
    <property type="match status" value="1"/>
</dbReference>
<sequence length="705" mass="79454">MLLKRLSVDGFRHFSGQELLFESGTTVLAGANNSGKTSLIDLLRVTLKAGSDFGIEDFNATERHIWSQEILAAFIEGDEKVKEVLSEGNLKENSPKIKVYFEVEYDPEKDDIREFADFLMDLDLSQNSFYFVYTFEPRIDLLQTSLEKLSIDIQTAISEKKWTTLPETGQDLRIVRALQSRLCKVFHEACTPQVAFSDSTFQSNIKMERTRFQSLFNMHLVKASRPLDDTIDDKSGAMSAKFVKAMKGDKDWDKVINSLPESVIDAIEQAGIGGVATEAAIQSLNETIKSISETNGQARADIFLDFQLSEADALLIVAKALQARYLGEGLPLSENSQGLGYSNLMILHLELEAFLRAANQPENTYLVNLVVVEEPESHMHPQMQNAFIKHLFRKVEESARFQALVTTHSSEIVRSSSIRYLRALKVFGGNANIIDLQKFHSEYVASKLPEEQRLFSLLYSINFADVLFADKVVMYEGDTERMYFQALIQESPSLAKLRSQYVSYVQVGGAHAHVYLPLIVDTLKIKTVIITDIDYKNGATASTPDKIQQLETSNATLNFLFAQSVPPADRAEDGKSERPPLLGEIFARKDNTEKIALFDERPNLAVSFQSEAEGFARTLEEAVLSKLNNLEVWKLQTRQWWSDYRKNSELDFSIPNKKPSISIREIVVSTSNKKTDFMYSLILGANFHQKAPDYVTDALGWLSDV</sequence>
<reference evidence="3 4" key="1">
    <citation type="submission" date="2016-05" db="EMBL/GenBank/DDBJ databases">
        <title>Complete genome sequence of Corynebacterium crudilactis, a new Corynebacterium species isolated from raw cow's milk.</title>
        <authorList>
            <person name="Christian R."/>
            <person name="Zimmermann J."/>
            <person name="Lipski A."/>
            <person name="Kalinowski J."/>
        </authorList>
    </citation>
    <scope>NUCLEOTIDE SEQUENCE [LARGE SCALE GENOMIC DNA]</scope>
    <source>
        <strain evidence="3 4">JZ16</strain>
    </source>
</reference>
<dbReference type="OrthoDB" id="9815944at2"/>
<dbReference type="PANTHER" id="PTHR43581">
    <property type="entry name" value="ATP/GTP PHOSPHATASE"/>
    <property type="match status" value="1"/>
</dbReference>
<dbReference type="AlphaFoldDB" id="A0A172QT43"/>
<dbReference type="SUPFAM" id="SSF52540">
    <property type="entry name" value="P-loop containing nucleoside triphosphate hydrolases"/>
    <property type="match status" value="1"/>
</dbReference>
<dbReference type="InterPro" id="IPR027417">
    <property type="entry name" value="P-loop_NTPase"/>
</dbReference>
<dbReference type="EMBL" id="CP015622">
    <property type="protein sequence ID" value="ANE03862.1"/>
    <property type="molecule type" value="Genomic_DNA"/>
</dbReference>
<proteinExistence type="predicted"/>
<evidence type="ECO:0000313" key="4">
    <source>
        <dbReference type="Proteomes" id="UP000076929"/>
    </source>
</evidence>
<name>A0A172QT43_9CORY</name>
<keyword evidence="4" id="KW-1185">Reference proteome</keyword>
<dbReference type="InterPro" id="IPR034139">
    <property type="entry name" value="TOPRIM_OLD"/>
</dbReference>